<evidence type="ECO:0000256" key="1">
    <source>
        <dbReference type="SAM" id="Phobius"/>
    </source>
</evidence>
<keyword evidence="1" id="KW-0812">Transmembrane</keyword>
<dbReference type="Proteomes" id="UP000106699">
    <property type="component" value="Segment"/>
</dbReference>
<organism evidence="2 3">
    <name type="scientific">lymphocystis disease virus-China</name>
    <dbReference type="NCBI Taxonomy" id="256729"/>
    <lineage>
        <taxon>Viruses</taxon>
        <taxon>Varidnaviria</taxon>
        <taxon>Bamfordvirae</taxon>
        <taxon>Nucleocytoviricota</taxon>
        <taxon>Megaviricetes</taxon>
        <taxon>Pimascovirales</taxon>
        <taxon>Pimascovirales incertae sedis</taxon>
        <taxon>Iridoviridae</taxon>
        <taxon>Alphairidovirinae</taxon>
        <taxon>Lymphocystivirus</taxon>
        <taxon>Lymphocystivirus paralichthys1</taxon>
        <taxon>Lymphocystis disease virus 2</taxon>
    </lineage>
</organism>
<name>Q678J4_9VIRU</name>
<sequence>MVCGICLGLPLLTGSLIFRNYKYLMLILIFITLILIYVSVNCKECSVNI</sequence>
<evidence type="ECO:0000313" key="3">
    <source>
        <dbReference type="Proteomes" id="UP000106699"/>
    </source>
</evidence>
<evidence type="ECO:0000313" key="2">
    <source>
        <dbReference type="EMBL" id="AAU10863.1"/>
    </source>
</evidence>
<keyword evidence="1" id="KW-0472">Membrane</keyword>
<reference evidence="2 3" key="1">
    <citation type="journal article" date="2004" name="J. Virol.">
        <title>Complete genome sequence of lymphocystis disease virus isolated from China.</title>
        <authorList>
            <person name="Zhang Q.Y."/>
            <person name="Xiao F."/>
            <person name="Xie J."/>
            <person name="Li Z.Q."/>
            <person name="Gui J.F."/>
        </authorList>
    </citation>
    <scope>NUCLEOTIDE SEQUENCE [LARGE SCALE GENOMIC DNA]</scope>
</reference>
<dbReference type="EMBL" id="AY380826">
    <property type="protein sequence ID" value="AAU10863.1"/>
    <property type="molecule type" value="Genomic_DNA"/>
</dbReference>
<dbReference type="GeneID" id="2979015"/>
<dbReference type="KEGG" id="vg:2979015"/>
<protein>
    <submittedName>
        <fullName evidence="2">Uncharacterized protein</fullName>
    </submittedName>
</protein>
<dbReference type="RefSeq" id="YP_073524.1">
    <property type="nucleotide sequence ID" value="NC_005902.1"/>
</dbReference>
<proteinExistence type="predicted"/>
<accession>Q678J4</accession>
<keyword evidence="1" id="KW-1133">Transmembrane helix</keyword>
<keyword evidence="3" id="KW-1185">Reference proteome</keyword>
<feature type="transmembrane region" description="Helical" evidence="1">
    <location>
        <begin position="21"/>
        <end position="40"/>
    </location>
</feature>